<dbReference type="GO" id="GO:0006646">
    <property type="term" value="P:phosphatidylethanolamine biosynthetic process"/>
    <property type="evidence" value="ECO:0007669"/>
    <property type="project" value="UniProtKB-UniPathway"/>
</dbReference>
<keyword evidence="8" id="KW-0594">Phospholipid biosynthesis</keyword>
<dbReference type="SMART" id="SM00239">
    <property type="entry name" value="C2"/>
    <property type="match status" value="1"/>
</dbReference>
<keyword evidence="17" id="KW-1185">Reference proteome</keyword>
<keyword evidence="9" id="KW-0456">Lyase</keyword>
<evidence type="ECO:0000313" key="17">
    <source>
        <dbReference type="Proteomes" id="UP000027222"/>
    </source>
</evidence>
<feature type="domain" description="EF-hand" evidence="15">
    <location>
        <begin position="203"/>
        <end position="238"/>
    </location>
</feature>
<evidence type="ECO:0000256" key="5">
    <source>
        <dbReference type="ARBA" id="ARBA00022793"/>
    </source>
</evidence>
<keyword evidence="5" id="KW-0210">Decarboxylase</keyword>
<comment type="pathway">
    <text evidence="2">Lipid metabolism.</text>
</comment>
<dbReference type="Proteomes" id="UP000027222">
    <property type="component" value="Unassembled WGS sequence"/>
</dbReference>
<dbReference type="InterPro" id="IPR033177">
    <property type="entry name" value="PSD-B"/>
</dbReference>
<dbReference type="SUPFAM" id="SSF47473">
    <property type="entry name" value="EF-hand"/>
    <property type="match status" value="1"/>
</dbReference>
<evidence type="ECO:0000256" key="3">
    <source>
        <dbReference type="ARBA" id="ARBA00012243"/>
    </source>
</evidence>
<proteinExistence type="predicted"/>
<dbReference type="GO" id="GO:0005509">
    <property type="term" value="F:calcium ion binding"/>
    <property type="evidence" value="ECO:0007669"/>
    <property type="project" value="InterPro"/>
</dbReference>
<comment type="cofactor">
    <cofactor evidence="1">
        <name>pyruvate</name>
        <dbReference type="ChEBI" id="CHEBI:15361"/>
    </cofactor>
</comment>
<name>A0A067SUU8_GALM3</name>
<dbReference type="Pfam" id="PF00168">
    <property type="entry name" value="C2"/>
    <property type="match status" value="1"/>
</dbReference>
<dbReference type="InterPro" id="IPR003817">
    <property type="entry name" value="PS_Dcarbxylase"/>
</dbReference>
<gene>
    <name evidence="16" type="ORF">GALMADRAFT_71589</name>
</gene>
<dbReference type="GO" id="GO:0004609">
    <property type="term" value="F:phosphatidylserine decarboxylase activity"/>
    <property type="evidence" value="ECO:0007669"/>
    <property type="project" value="UniProtKB-EC"/>
</dbReference>
<comment type="pathway">
    <text evidence="12">Phospholipid metabolism; phosphatidylethanolamine biosynthesis.</text>
</comment>
<keyword evidence="10" id="KW-1208">Phospholipid metabolism</keyword>
<dbReference type="Pfam" id="PF02666">
    <property type="entry name" value="PS_Dcarbxylase"/>
    <property type="match status" value="1"/>
</dbReference>
<dbReference type="PROSITE" id="PS50004">
    <property type="entry name" value="C2"/>
    <property type="match status" value="1"/>
</dbReference>
<evidence type="ECO:0000256" key="2">
    <source>
        <dbReference type="ARBA" id="ARBA00005189"/>
    </source>
</evidence>
<keyword evidence="4" id="KW-0444">Lipid biosynthesis</keyword>
<dbReference type="HOGENOM" id="CLU_002661_2_0_1"/>
<evidence type="ECO:0000256" key="8">
    <source>
        <dbReference type="ARBA" id="ARBA00023209"/>
    </source>
</evidence>
<dbReference type="PANTHER" id="PTHR10067">
    <property type="entry name" value="PHOSPHATIDYLSERINE DECARBOXYLASE"/>
    <property type="match status" value="1"/>
</dbReference>
<sequence>MGGLSISGVGPSVAPAAAAAAGGSTELVGLKSKGNWESKHANDIVGVVVLEVEGADDLPEWPNATHTGWDMDPFVVVAFSKKVFRTRVIRHSLNPVFDEKLFFHVRRSETGFQVQLTVLDWDKLSANDLVGDATFGVEELIDDVAKPDRETGLYAVGREEQQADGREKRMREFRLELATVKDLPGGVKPVIRLRAQYHPYDELRQRFWRHYLAQYDTDNTNTMSRLELTAMLDSLGSTLSRSTVSTFFARYGKDPKIDEISVDQAVICLEEQLARPREELNGNQVDDVAASSTAEPVVMIVGDHGEEVKLDLDLSFGAMHFSGPPHVVLNGTVHTTQPMQMLLEHAAAGVDGSAGMVNRNGKTGEGESDGEGDVSGLNNTSLQGVQATPPSSSGQLERVVNVHNCPFCHRPRLDSKSAIDVVTHIALCASQDWTKVDRIMVGNFVTASEAERKWYLQVIMDVAAGEYRLGANSANIIVQNRTTGLLEEEKMQVYVRLGIRLVYKGFLSEMESAGAHRLLKALSIKQGLKYDDPESVKEIPSFIEFHGLNVDELLDPLDSFKTFNQFFYRKLKPLARPIDSPDDPYRLVSGADCRLLTFETVNHAARLWIKGREFSVARLLGEAYKDDVERYTGGALAIFRLAPQDYHRFHSPVEGRVGKMTYIAGEYYTVNPQAIRTALDVYGENARKIVPIHSPQFGQVMAVCIGAMMVGSIRTTVEEGEYVQRGQEFGYFAFGGSTIVFLFEKGRVHWDEDLLTNGRRCLESLVRVGMGIGRGRMVEG</sequence>
<dbReference type="PROSITE" id="PS00018">
    <property type="entry name" value="EF_HAND_1"/>
    <property type="match status" value="1"/>
</dbReference>
<keyword evidence="6" id="KW-0106">Calcium</keyword>
<dbReference type="Gene3D" id="1.10.238.10">
    <property type="entry name" value="EF-hand"/>
    <property type="match status" value="1"/>
</dbReference>
<evidence type="ECO:0000256" key="13">
    <source>
        <dbReference type="SAM" id="MobiDB-lite"/>
    </source>
</evidence>
<evidence type="ECO:0000259" key="14">
    <source>
        <dbReference type="PROSITE" id="PS50004"/>
    </source>
</evidence>
<evidence type="ECO:0000256" key="4">
    <source>
        <dbReference type="ARBA" id="ARBA00022516"/>
    </source>
</evidence>
<dbReference type="STRING" id="685588.A0A067SUU8"/>
<reference evidence="17" key="1">
    <citation type="journal article" date="2014" name="Proc. Natl. Acad. Sci. U.S.A.">
        <title>Extensive sampling of basidiomycete genomes demonstrates inadequacy of the white-rot/brown-rot paradigm for wood decay fungi.</title>
        <authorList>
            <person name="Riley R."/>
            <person name="Salamov A.A."/>
            <person name="Brown D.W."/>
            <person name="Nagy L.G."/>
            <person name="Floudas D."/>
            <person name="Held B.W."/>
            <person name="Levasseur A."/>
            <person name="Lombard V."/>
            <person name="Morin E."/>
            <person name="Otillar R."/>
            <person name="Lindquist E.A."/>
            <person name="Sun H."/>
            <person name="LaButti K.M."/>
            <person name="Schmutz J."/>
            <person name="Jabbour D."/>
            <person name="Luo H."/>
            <person name="Baker S.E."/>
            <person name="Pisabarro A.G."/>
            <person name="Walton J.D."/>
            <person name="Blanchette R.A."/>
            <person name="Henrissat B."/>
            <person name="Martin F."/>
            <person name="Cullen D."/>
            <person name="Hibbett D.S."/>
            <person name="Grigoriev I.V."/>
        </authorList>
    </citation>
    <scope>NUCLEOTIDE SEQUENCE [LARGE SCALE GENOMIC DNA]</scope>
    <source>
        <strain evidence="17">CBS 339.88</strain>
    </source>
</reference>
<dbReference type="OrthoDB" id="67700at2759"/>
<protein>
    <recommendedName>
        <fullName evidence="3">phosphatidylserine decarboxylase</fullName>
        <ecNumber evidence="3">4.1.1.65</ecNumber>
    </recommendedName>
</protein>
<accession>A0A067SUU8</accession>
<dbReference type="PANTHER" id="PTHR10067:SF17">
    <property type="entry name" value="PHOSPHATIDYLSERINE DECARBOXYLASE PROENZYME 2"/>
    <property type="match status" value="1"/>
</dbReference>
<feature type="compositionally biased region" description="Polar residues" evidence="13">
    <location>
        <begin position="377"/>
        <end position="395"/>
    </location>
</feature>
<evidence type="ECO:0000256" key="6">
    <source>
        <dbReference type="ARBA" id="ARBA00022837"/>
    </source>
</evidence>
<evidence type="ECO:0000313" key="16">
    <source>
        <dbReference type="EMBL" id="KDR73842.1"/>
    </source>
</evidence>
<feature type="domain" description="C2" evidence="14">
    <location>
        <begin position="27"/>
        <end position="151"/>
    </location>
</feature>
<dbReference type="UniPathway" id="UPA00558"/>
<dbReference type="Gene3D" id="2.60.40.150">
    <property type="entry name" value="C2 domain"/>
    <property type="match status" value="1"/>
</dbReference>
<dbReference type="PROSITE" id="PS50222">
    <property type="entry name" value="EF_HAND_2"/>
    <property type="match status" value="1"/>
</dbReference>
<dbReference type="EMBL" id="KL142384">
    <property type="protein sequence ID" value="KDR73842.1"/>
    <property type="molecule type" value="Genomic_DNA"/>
</dbReference>
<dbReference type="SUPFAM" id="SSF49562">
    <property type="entry name" value="C2 domain (Calcium/lipid-binding domain, CaLB)"/>
    <property type="match status" value="1"/>
</dbReference>
<evidence type="ECO:0000256" key="1">
    <source>
        <dbReference type="ARBA" id="ARBA00001928"/>
    </source>
</evidence>
<evidence type="ECO:0000256" key="9">
    <source>
        <dbReference type="ARBA" id="ARBA00023239"/>
    </source>
</evidence>
<dbReference type="InterPro" id="IPR000008">
    <property type="entry name" value="C2_dom"/>
</dbReference>
<evidence type="ECO:0000256" key="7">
    <source>
        <dbReference type="ARBA" id="ARBA00023098"/>
    </source>
</evidence>
<keyword evidence="11" id="KW-0670">Pyruvate</keyword>
<keyword evidence="7" id="KW-0443">Lipid metabolism</keyword>
<evidence type="ECO:0000256" key="12">
    <source>
        <dbReference type="ARBA" id="ARBA00024326"/>
    </source>
</evidence>
<dbReference type="AlphaFoldDB" id="A0A067SUU8"/>
<organism evidence="16 17">
    <name type="scientific">Galerina marginata (strain CBS 339.88)</name>
    <dbReference type="NCBI Taxonomy" id="685588"/>
    <lineage>
        <taxon>Eukaryota</taxon>
        <taxon>Fungi</taxon>
        <taxon>Dikarya</taxon>
        <taxon>Basidiomycota</taxon>
        <taxon>Agaricomycotina</taxon>
        <taxon>Agaricomycetes</taxon>
        <taxon>Agaricomycetidae</taxon>
        <taxon>Agaricales</taxon>
        <taxon>Agaricineae</taxon>
        <taxon>Strophariaceae</taxon>
        <taxon>Galerina</taxon>
    </lineage>
</organism>
<evidence type="ECO:0000256" key="11">
    <source>
        <dbReference type="ARBA" id="ARBA00023317"/>
    </source>
</evidence>
<dbReference type="InterPro" id="IPR018247">
    <property type="entry name" value="EF_Hand_1_Ca_BS"/>
</dbReference>
<dbReference type="EC" id="4.1.1.65" evidence="3"/>
<evidence type="ECO:0000259" key="15">
    <source>
        <dbReference type="PROSITE" id="PS50222"/>
    </source>
</evidence>
<dbReference type="InterPro" id="IPR035892">
    <property type="entry name" value="C2_domain_sf"/>
</dbReference>
<dbReference type="NCBIfam" id="TIGR00163">
    <property type="entry name" value="PS_decarb"/>
    <property type="match status" value="1"/>
</dbReference>
<evidence type="ECO:0000256" key="10">
    <source>
        <dbReference type="ARBA" id="ARBA00023264"/>
    </source>
</evidence>
<dbReference type="InterPro" id="IPR011992">
    <property type="entry name" value="EF-hand-dom_pair"/>
</dbReference>
<dbReference type="InterPro" id="IPR002048">
    <property type="entry name" value="EF_hand_dom"/>
</dbReference>
<feature type="region of interest" description="Disordered" evidence="13">
    <location>
        <begin position="352"/>
        <end position="395"/>
    </location>
</feature>